<dbReference type="Pfam" id="PF03480">
    <property type="entry name" value="DctP"/>
    <property type="match status" value="1"/>
</dbReference>
<dbReference type="NCBIfam" id="NF037995">
    <property type="entry name" value="TRAP_S1"/>
    <property type="match status" value="1"/>
</dbReference>
<dbReference type="Gene3D" id="3.40.190.170">
    <property type="entry name" value="Bacterial extracellular solute-binding protein, family 7"/>
    <property type="match status" value="1"/>
</dbReference>
<evidence type="ECO:0000256" key="2">
    <source>
        <dbReference type="ARBA" id="ARBA00022448"/>
    </source>
</evidence>
<organism evidence="5 6">
    <name type="scientific">Massilia haematophila</name>
    <dbReference type="NCBI Taxonomy" id="457923"/>
    <lineage>
        <taxon>Bacteria</taxon>
        <taxon>Pseudomonadati</taxon>
        <taxon>Pseudomonadota</taxon>
        <taxon>Betaproteobacteria</taxon>
        <taxon>Burkholderiales</taxon>
        <taxon>Oxalobacteraceae</taxon>
        <taxon>Telluria group</taxon>
        <taxon>Massilia</taxon>
    </lineage>
</organism>
<evidence type="ECO:0000256" key="4">
    <source>
        <dbReference type="SAM" id="SignalP"/>
    </source>
</evidence>
<dbReference type="InterPro" id="IPR018389">
    <property type="entry name" value="DctP_fam"/>
</dbReference>
<proteinExistence type="inferred from homology"/>
<evidence type="ECO:0000313" key="5">
    <source>
        <dbReference type="EMBL" id="MFC3457690.1"/>
    </source>
</evidence>
<comment type="caution">
    <text evidence="5">The sequence shown here is derived from an EMBL/GenBank/DDBJ whole genome shotgun (WGS) entry which is preliminary data.</text>
</comment>
<protein>
    <submittedName>
        <fullName evidence="5">TRAP transporter substrate-binding protein DctP</fullName>
    </submittedName>
</protein>
<dbReference type="Proteomes" id="UP001595665">
    <property type="component" value="Unassembled WGS sequence"/>
</dbReference>
<reference evidence="6" key="1">
    <citation type="journal article" date="2019" name="Int. J. Syst. Evol. Microbiol.">
        <title>The Global Catalogue of Microorganisms (GCM) 10K type strain sequencing project: providing services to taxonomists for standard genome sequencing and annotation.</title>
        <authorList>
            <consortium name="The Broad Institute Genomics Platform"/>
            <consortium name="The Broad Institute Genome Sequencing Center for Infectious Disease"/>
            <person name="Wu L."/>
            <person name="Ma J."/>
        </authorList>
    </citation>
    <scope>NUCLEOTIDE SEQUENCE [LARGE SCALE GENOMIC DNA]</scope>
    <source>
        <strain evidence="6">CCM 7480</strain>
    </source>
</reference>
<keyword evidence="6" id="KW-1185">Reference proteome</keyword>
<dbReference type="EMBL" id="JBHRVV010000001">
    <property type="protein sequence ID" value="MFC3457690.1"/>
    <property type="molecule type" value="Genomic_DNA"/>
</dbReference>
<accession>A0ABV7PHP7</accession>
<feature type="signal peptide" evidence="4">
    <location>
        <begin position="1"/>
        <end position="22"/>
    </location>
</feature>
<evidence type="ECO:0000313" key="6">
    <source>
        <dbReference type="Proteomes" id="UP001595665"/>
    </source>
</evidence>
<feature type="chain" id="PRO_5046949129" evidence="4">
    <location>
        <begin position="23"/>
        <end position="339"/>
    </location>
</feature>
<name>A0ABV7PHP7_9BURK</name>
<keyword evidence="3 4" id="KW-0732">Signal</keyword>
<dbReference type="InterPro" id="IPR038404">
    <property type="entry name" value="TRAP_DctP_sf"/>
</dbReference>
<evidence type="ECO:0000256" key="1">
    <source>
        <dbReference type="ARBA" id="ARBA00009023"/>
    </source>
</evidence>
<gene>
    <name evidence="5" type="primary">dctP</name>
    <name evidence="5" type="ORF">ACFOPH_05445</name>
</gene>
<evidence type="ECO:0000256" key="3">
    <source>
        <dbReference type="ARBA" id="ARBA00022729"/>
    </source>
</evidence>
<sequence>MARRTVLGAIASSPLWMHGAWAASQAMRISHQFPGGSITEGDFRDRLCRMFATQVEKRTRGSLKFSIYPNSALMAPNAQFGALRKGGLDLALVPLSYAGAEAPEANIGLMPGLVTSYQQGYGWKNAEVGKELTRILDEHGLVVVSWIWQAGGVASRGAEPILRPEQVQGLKARGGSREMDMILQDAGATIVNVPSNEIHNAMKSGALDAAFTSSTSLITFRLHDVARSLTTARGGGYWFMFEPLLMSKTVFARLTKQQQAAVMEVGADLEKFALRMAIADDQQVAGYYARAGARVADMDAESLRQWQEVARTTAWRDFGGRSDNCAKLLALAEKQIAAL</sequence>
<keyword evidence="2" id="KW-0813">Transport</keyword>
<dbReference type="PANTHER" id="PTHR33376:SF7">
    <property type="entry name" value="C4-DICARBOXYLATE-BINDING PROTEIN DCTB"/>
    <property type="match status" value="1"/>
</dbReference>
<comment type="similarity">
    <text evidence="1">Belongs to the bacterial solute-binding protein 7 family.</text>
</comment>
<dbReference type="RefSeq" id="WP_379734026.1">
    <property type="nucleotide sequence ID" value="NZ_JBHRVV010000001.1"/>
</dbReference>
<dbReference type="PANTHER" id="PTHR33376">
    <property type="match status" value="1"/>
</dbReference>